<sequence length="61" mass="7103">MPDKRIDPDNMAFQKKYILDGLQDAKVLPNDSIEYVRGFRDDFSIEPSGHGYVEIKQERSE</sequence>
<evidence type="ECO:0000313" key="1">
    <source>
        <dbReference type="EMBL" id="KRL10754.1"/>
    </source>
</evidence>
<organism evidence="1 2">
    <name type="scientific">Schleiferilactobacillus perolens DSM 12744</name>
    <dbReference type="NCBI Taxonomy" id="1423792"/>
    <lineage>
        <taxon>Bacteria</taxon>
        <taxon>Bacillati</taxon>
        <taxon>Bacillota</taxon>
        <taxon>Bacilli</taxon>
        <taxon>Lactobacillales</taxon>
        <taxon>Lactobacillaceae</taxon>
        <taxon>Schleiferilactobacillus</taxon>
    </lineage>
</organism>
<dbReference type="SUPFAM" id="SSF103084">
    <property type="entry name" value="Holliday junction resolvase RusA"/>
    <property type="match status" value="1"/>
</dbReference>
<dbReference type="GO" id="GO:0000287">
    <property type="term" value="F:magnesium ion binding"/>
    <property type="evidence" value="ECO:0007669"/>
    <property type="project" value="InterPro"/>
</dbReference>
<comment type="caution">
    <text evidence="1">The sequence shown here is derived from an EMBL/GenBank/DDBJ whole genome shotgun (WGS) entry which is preliminary data.</text>
</comment>
<keyword evidence="2" id="KW-1185">Reference proteome</keyword>
<dbReference type="GO" id="GO:0006281">
    <property type="term" value="P:DNA repair"/>
    <property type="evidence" value="ECO:0007669"/>
    <property type="project" value="InterPro"/>
</dbReference>
<dbReference type="EMBL" id="AZEC01000014">
    <property type="protein sequence ID" value="KRL10754.1"/>
    <property type="molecule type" value="Genomic_DNA"/>
</dbReference>
<protein>
    <submittedName>
        <fullName evidence="1">Uncharacterized protein</fullName>
    </submittedName>
</protein>
<proteinExistence type="predicted"/>
<dbReference type="PATRIC" id="fig|1423792.3.peg.914"/>
<dbReference type="InterPro" id="IPR036614">
    <property type="entry name" value="RusA-like_sf"/>
</dbReference>
<dbReference type="AlphaFoldDB" id="A0A0R1MZS8"/>
<evidence type="ECO:0000313" key="2">
    <source>
        <dbReference type="Proteomes" id="UP000051330"/>
    </source>
</evidence>
<dbReference type="Proteomes" id="UP000051330">
    <property type="component" value="Unassembled WGS sequence"/>
</dbReference>
<accession>A0A0R1MZS8</accession>
<dbReference type="STRING" id="1423792.FD09_GL000898"/>
<name>A0A0R1MZS8_9LACO</name>
<gene>
    <name evidence="1" type="ORF">FD09_GL000898</name>
</gene>
<dbReference type="GO" id="GO:0006310">
    <property type="term" value="P:DNA recombination"/>
    <property type="evidence" value="ECO:0007669"/>
    <property type="project" value="InterPro"/>
</dbReference>
<reference evidence="1 2" key="1">
    <citation type="journal article" date="2015" name="Genome Announc.">
        <title>Expanding the biotechnology potential of lactobacilli through comparative genomics of 213 strains and associated genera.</title>
        <authorList>
            <person name="Sun Z."/>
            <person name="Harris H.M."/>
            <person name="McCann A."/>
            <person name="Guo C."/>
            <person name="Argimon S."/>
            <person name="Zhang W."/>
            <person name="Yang X."/>
            <person name="Jeffery I.B."/>
            <person name="Cooney J.C."/>
            <person name="Kagawa T.F."/>
            <person name="Liu W."/>
            <person name="Song Y."/>
            <person name="Salvetti E."/>
            <person name="Wrobel A."/>
            <person name="Rasinkangas P."/>
            <person name="Parkhill J."/>
            <person name="Rea M.C."/>
            <person name="O'Sullivan O."/>
            <person name="Ritari J."/>
            <person name="Douillard F.P."/>
            <person name="Paul Ross R."/>
            <person name="Yang R."/>
            <person name="Briner A.E."/>
            <person name="Felis G.E."/>
            <person name="de Vos W.M."/>
            <person name="Barrangou R."/>
            <person name="Klaenhammer T.R."/>
            <person name="Caufield P.W."/>
            <person name="Cui Y."/>
            <person name="Zhang H."/>
            <person name="O'Toole P.W."/>
        </authorList>
    </citation>
    <scope>NUCLEOTIDE SEQUENCE [LARGE SCALE GENOMIC DNA]</scope>
    <source>
        <strain evidence="1 2">DSM 12744</strain>
    </source>
</reference>